<reference evidence="4 6" key="1">
    <citation type="submission" date="2016-10" db="EMBL/GenBank/DDBJ databases">
        <authorList>
            <person name="de Groot N.N."/>
        </authorList>
    </citation>
    <scope>NUCLEOTIDE SEQUENCE [LARGE SCALE GENOMIC DNA]</scope>
    <source>
        <strain evidence="4 6">BS3776</strain>
    </source>
</reference>
<reference evidence="2 7" key="4">
    <citation type="submission" date="2019-09" db="EMBL/GenBank/DDBJ databases">
        <title>Draft genome sequences of 48 bacterial type strains from the CCUG.</title>
        <authorList>
            <person name="Tunovic T."/>
            <person name="Pineiro-Iglesias B."/>
            <person name="Unosson C."/>
            <person name="Inganas E."/>
            <person name="Ohlen M."/>
            <person name="Cardew S."/>
            <person name="Jensie-Markopoulos S."/>
            <person name="Salva-Serra F."/>
            <person name="Jaen-Luchoro D."/>
            <person name="Karlsson R."/>
            <person name="Svensson-Stadler L."/>
            <person name="Chun J."/>
            <person name="Moore E."/>
        </authorList>
    </citation>
    <scope>NUCLEOTIDE SEQUENCE [LARGE SCALE GENOMIC DNA]</scope>
    <source>
        <strain evidence="2 7">CCUG 53116</strain>
    </source>
</reference>
<dbReference type="OrthoDB" id="6995375at2"/>
<keyword evidence="1" id="KW-1133">Transmembrane helix</keyword>
<name>A0A1H0LRE9_PSERE</name>
<dbReference type="EMBL" id="MSTQ01000006">
    <property type="protein sequence ID" value="OLU02958.1"/>
    <property type="molecule type" value="Genomic_DNA"/>
</dbReference>
<keyword evidence="5" id="KW-1185">Reference proteome</keyword>
<dbReference type="Proteomes" id="UP000186756">
    <property type="component" value="Unassembled WGS sequence"/>
</dbReference>
<feature type="transmembrane region" description="Helical" evidence="1">
    <location>
        <begin position="6"/>
        <end position="26"/>
    </location>
</feature>
<evidence type="ECO:0000313" key="7">
    <source>
        <dbReference type="Proteomes" id="UP000460142"/>
    </source>
</evidence>
<dbReference type="AlphaFoldDB" id="A0A1H0LRE9"/>
<accession>A0A1H0LRE9</accession>
<reference evidence="3" key="2">
    <citation type="submission" date="2017-01" db="EMBL/GenBank/DDBJ databases">
        <authorList>
            <person name="Mah S.A."/>
            <person name="Swanson W.J."/>
            <person name="Moy G.W."/>
            <person name="Vacquier V.D."/>
        </authorList>
    </citation>
    <scope>NUCLEOTIDE SEQUENCE [LARGE SCALE GENOMIC DNA]</scope>
    <source>
        <strain evidence="3">MT1</strain>
    </source>
</reference>
<evidence type="ECO:0000313" key="6">
    <source>
        <dbReference type="Proteomes" id="UP000198549"/>
    </source>
</evidence>
<dbReference type="RefSeq" id="WP_075946585.1">
    <property type="nucleotide sequence ID" value="NZ_LT629709.1"/>
</dbReference>
<keyword evidence="1" id="KW-0472">Membrane</keyword>
<dbReference type="EMBL" id="VZPS01000012">
    <property type="protein sequence ID" value="KAB0484015.1"/>
    <property type="molecule type" value="Genomic_DNA"/>
</dbReference>
<evidence type="ECO:0000313" key="4">
    <source>
        <dbReference type="EMBL" id="SDO70768.1"/>
    </source>
</evidence>
<evidence type="ECO:0000256" key="1">
    <source>
        <dbReference type="SAM" id="Phobius"/>
    </source>
</evidence>
<reference evidence="5" key="3">
    <citation type="submission" date="2017-01" db="EMBL/GenBank/DDBJ databases">
        <authorList>
            <person name="Poblete-Castro I."/>
        </authorList>
    </citation>
    <scope>NUCLEOTIDE SEQUENCE [LARGE SCALE GENOMIC DNA]</scope>
    <source>
        <strain evidence="5">DSM 18361 / CCUG 53116 / MT1</strain>
    </source>
</reference>
<evidence type="ECO:0000313" key="2">
    <source>
        <dbReference type="EMBL" id="KAB0484015.1"/>
    </source>
</evidence>
<dbReference type="Proteomes" id="UP000460142">
    <property type="component" value="Unassembled WGS sequence"/>
</dbReference>
<sequence>MSSVSLGLLGFFIGMPLIIILVWLIYMVHVYTEKAEALLSNSGFVKANFKAFDQAGLLGKAMRNGFITLVLINPDLLAKRGLVNLSEVKEFPRRIKRILVVSWGLCFLFTSALMVLGFYIEYVDKSAGV</sequence>
<protein>
    <submittedName>
        <fullName evidence="4">Uncharacterized protein</fullName>
    </submittedName>
</protein>
<gene>
    <name evidence="3" type="ORF">BVK86_11625</name>
    <name evidence="2" type="ORF">F7R15_18485</name>
    <name evidence="4" type="ORF">SAMN04490202_1610</name>
</gene>
<keyword evidence="1" id="KW-0812">Transmembrane</keyword>
<proteinExistence type="predicted"/>
<evidence type="ECO:0000313" key="3">
    <source>
        <dbReference type="EMBL" id="OLU02958.1"/>
    </source>
</evidence>
<feature type="transmembrane region" description="Helical" evidence="1">
    <location>
        <begin position="98"/>
        <end position="120"/>
    </location>
</feature>
<dbReference type="EMBL" id="LT629709">
    <property type="protein sequence ID" value="SDO70768.1"/>
    <property type="molecule type" value="Genomic_DNA"/>
</dbReference>
<organism evidence="4 6">
    <name type="scientific">Pseudomonas reinekei</name>
    <dbReference type="NCBI Taxonomy" id="395598"/>
    <lineage>
        <taxon>Bacteria</taxon>
        <taxon>Pseudomonadati</taxon>
        <taxon>Pseudomonadota</taxon>
        <taxon>Gammaproteobacteria</taxon>
        <taxon>Pseudomonadales</taxon>
        <taxon>Pseudomonadaceae</taxon>
        <taxon>Pseudomonas</taxon>
    </lineage>
</organism>
<evidence type="ECO:0000313" key="5">
    <source>
        <dbReference type="Proteomes" id="UP000186756"/>
    </source>
</evidence>
<dbReference type="Proteomes" id="UP000198549">
    <property type="component" value="Chromosome I"/>
</dbReference>